<organism evidence="1">
    <name type="scientific">Petromyces alliaceus</name>
    <name type="common">Aspergillus alliaceus</name>
    <dbReference type="NCBI Taxonomy" id="209559"/>
    <lineage>
        <taxon>Eukaryota</taxon>
        <taxon>Fungi</taxon>
        <taxon>Dikarya</taxon>
        <taxon>Ascomycota</taxon>
        <taxon>Pezizomycotina</taxon>
        <taxon>Eurotiomycetes</taxon>
        <taxon>Eurotiomycetidae</taxon>
        <taxon>Eurotiales</taxon>
        <taxon>Aspergillaceae</taxon>
        <taxon>Aspergillus</taxon>
        <taxon>Aspergillus subgen. Circumdati</taxon>
    </lineage>
</organism>
<reference evidence="1" key="1">
    <citation type="submission" date="2019-04" db="EMBL/GenBank/DDBJ databases">
        <title>Friends and foes A comparative genomics studyof 23 Aspergillus species from section Flavi.</title>
        <authorList>
            <consortium name="DOE Joint Genome Institute"/>
            <person name="Kjaerbolling I."/>
            <person name="Vesth T."/>
            <person name="Frisvad J.C."/>
            <person name="Nybo J.L."/>
            <person name="Theobald S."/>
            <person name="Kildgaard S."/>
            <person name="Isbrandt T."/>
            <person name="Kuo A."/>
            <person name="Sato A."/>
            <person name="Lyhne E.K."/>
            <person name="Kogle M.E."/>
            <person name="Wiebenga A."/>
            <person name="Kun R.S."/>
            <person name="Lubbers R.J."/>
            <person name="Makela M.R."/>
            <person name="Barry K."/>
            <person name="Chovatia M."/>
            <person name="Clum A."/>
            <person name="Daum C."/>
            <person name="Haridas S."/>
            <person name="He G."/>
            <person name="LaButti K."/>
            <person name="Lipzen A."/>
            <person name="Mondo S."/>
            <person name="Riley R."/>
            <person name="Salamov A."/>
            <person name="Simmons B.A."/>
            <person name="Magnuson J.K."/>
            <person name="Henrissat B."/>
            <person name="Mortensen U.H."/>
            <person name="Larsen T.O."/>
            <person name="Devries R.P."/>
            <person name="Grigoriev I.V."/>
            <person name="Machida M."/>
            <person name="Baker S.E."/>
            <person name="Andersen M.R."/>
        </authorList>
    </citation>
    <scope>NUCLEOTIDE SEQUENCE [LARGE SCALE GENOMIC DNA]</scope>
    <source>
        <strain evidence="1">IBT 14317</strain>
    </source>
</reference>
<proteinExistence type="predicted"/>
<dbReference type="InterPro" id="IPR053137">
    <property type="entry name" value="NLR-like"/>
</dbReference>
<dbReference type="InterPro" id="IPR035994">
    <property type="entry name" value="Nucleoside_phosphorylase_sf"/>
</dbReference>
<dbReference type="Proteomes" id="UP000326877">
    <property type="component" value="Unassembled WGS sequence"/>
</dbReference>
<dbReference type="GO" id="GO:0009116">
    <property type="term" value="P:nucleoside metabolic process"/>
    <property type="evidence" value="ECO:0007669"/>
    <property type="project" value="InterPro"/>
</dbReference>
<dbReference type="AlphaFoldDB" id="A0A5N7BQK4"/>
<dbReference type="OrthoDB" id="1577640at2759"/>
<sequence length="208" mass="23514">MPLPIELTAPKAMLHKVHDQLRQPLSDHNVYTLGSIHGHNIVVACPPFGVFETVSALNVVSHLVGLHFSQCAAWIDGLPEFPSTYVSRKPGLAKKKNQQFRQRISKTANRLRDVFPDADYDNRELWEQYLPPALSLIGEEECQLEEYPTLVENLTRLSSPVHTWEALGKTQDAPGFVRTWVEAHRRDPVLAGEAASQKLYAQQFFLYG</sequence>
<dbReference type="PANTHER" id="PTHR46082:SF11">
    <property type="entry name" value="AAA+ ATPASE DOMAIN-CONTAINING PROTEIN-RELATED"/>
    <property type="match status" value="1"/>
</dbReference>
<protein>
    <submittedName>
        <fullName evidence="1">Uncharacterized protein</fullName>
    </submittedName>
</protein>
<dbReference type="Gene3D" id="3.40.50.1580">
    <property type="entry name" value="Nucleoside phosphorylase domain"/>
    <property type="match status" value="1"/>
</dbReference>
<dbReference type="EMBL" id="ML735408">
    <property type="protein sequence ID" value="KAE8384059.1"/>
    <property type="molecule type" value="Genomic_DNA"/>
</dbReference>
<dbReference type="PANTHER" id="PTHR46082">
    <property type="entry name" value="ATP/GTP-BINDING PROTEIN-RELATED"/>
    <property type="match status" value="1"/>
</dbReference>
<dbReference type="GO" id="GO:0003824">
    <property type="term" value="F:catalytic activity"/>
    <property type="evidence" value="ECO:0007669"/>
    <property type="project" value="InterPro"/>
</dbReference>
<name>A0A5N7BQK4_PETAA</name>
<gene>
    <name evidence="1" type="ORF">BDV23DRAFT_189599</name>
</gene>
<evidence type="ECO:0000313" key="1">
    <source>
        <dbReference type="EMBL" id="KAE8384059.1"/>
    </source>
</evidence>
<accession>A0A5N7BQK4</accession>